<dbReference type="Proteomes" id="UP000705867">
    <property type="component" value="Unassembled WGS sequence"/>
</dbReference>
<gene>
    <name evidence="1" type="ORF">K8I29_19755</name>
</gene>
<dbReference type="AlphaFoldDB" id="A0A953SDZ0"/>
<dbReference type="Pfam" id="PF06356">
    <property type="entry name" value="DUF1064"/>
    <property type="match status" value="1"/>
</dbReference>
<dbReference type="EMBL" id="JAIOIV010000151">
    <property type="protein sequence ID" value="MBZ0158440.1"/>
    <property type="molecule type" value="Genomic_DNA"/>
</dbReference>
<protein>
    <submittedName>
        <fullName evidence="1">DUF1064 domain-containing protein</fullName>
    </submittedName>
</protein>
<dbReference type="InterPro" id="IPR009414">
    <property type="entry name" value="DUF1064"/>
</dbReference>
<comment type="caution">
    <text evidence="1">The sequence shown here is derived from an EMBL/GenBank/DDBJ whole genome shotgun (WGS) entry which is preliminary data.</text>
</comment>
<name>A0A953SDZ0_9BACT</name>
<organism evidence="1 2">
    <name type="scientific">Candidatus Nitrobium versatile</name>
    <dbReference type="NCBI Taxonomy" id="2884831"/>
    <lineage>
        <taxon>Bacteria</taxon>
        <taxon>Pseudomonadati</taxon>
        <taxon>Nitrospirota</taxon>
        <taxon>Nitrospiria</taxon>
        <taxon>Nitrospirales</taxon>
        <taxon>Nitrospiraceae</taxon>
        <taxon>Candidatus Nitrobium</taxon>
    </lineage>
</organism>
<reference evidence="1" key="2">
    <citation type="submission" date="2021-08" db="EMBL/GenBank/DDBJ databases">
        <authorList>
            <person name="Dalcin Martins P."/>
        </authorList>
    </citation>
    <scope>NUCLEOTIDE SEQUENCE</scope>
    <source>
        <strain evidence="1">MAG_39</strain>
    </source>
</reference>
<sequence>MRPPSRNKFGARKTVVDGIRFDSAREARRYQELCLLEKTGQIQDLALQVPFIIEVGGKKICTYRADFCYTEKGERIVEDVKGHRTREYILKKKLTEAIYGIQIREI</sequence>
<reference evidence="1" key="1">
    <citation type="journal article" date="2021" name="bioRxiv">
        <title>Unraveling nitrogen, sulfur and carbon metabolic pathways and microbial community transcriptional responses to substrate deprivation and toxicity stresses in a bioreactor mimicking anoxic brackish coastal sediment conditions.</title>
        <authorList>
            <person name="Martins P.D."/>
            <person name="Echeveste M.J."/>
            <person name="Arshad A."/>
            <person name="Kurth J."/>
            <person name="Ouboter H."/>
            <person name="Jetten M.S.M."/>
            <person name="Welte C.U."/>
        </authorList>
    </citation>
    <scope>NUCLEOTIDE SEQUENCE</scope>
    <source>
        <strain evidence="1">MAG_39</strain>
    </source>
</reference>
<evidence type="ECO:0000313" key="2">
    <source>
        <dbReference type="Proteomes" id="UP000705867"/>
    </source>
</evidence>
<accession>A0A953SDZ0</accession>
<evidence type="ECO:0000313" key="1">
    <source>
        <dbReference type="EMBL" id="MBZ0158440.1"/>
    </source>
</evidence>
<proteinExistence type="predicted"/>